<dbReference type="RefSeq" id="WP_310456728.1">
    <property type="nucleotide sequence ID" value="NZ_JAVKPH010000006.1"/>
</dbReference>
<dbReference type="Proteomes" id="UP001247754">
    <property type="component" value="Unassembled WGS sequence"/>
</dbReference>
<gene>
    <name evidence="2" type="ORF">RGD00_07705</name>
</gene>
<keyword evidence="3" id="KW-1185">Reference proteome</keyword>
<dbReference type="EMBL" id="JAVKPH010000006">
    <property type="protein sequence ID" value="MDR5652483.1"/>
    <property type="molecule type" value="Genomic_DNA"/>
</dbReference>
<sequence>MEVRDERYEAVEKAYAESARAVRWAYVHWAPDGGIESALKDEMGDEVSKAVVGLLYAVEALLKDGGGLPTPKLALRAEDHDPDQEPP</sequence>
<comment type="caution">
    <text evidence="2">The sequence shown here is derived from an EMBL/GenBank/DDBJ whole genome shotgun (WGS) entry which is preliminary data.</text>
</comment>
<feature type="region of interest" description="Disordered" evidence="1">
    <location>
        <begin position="65"/>
        <end position="87"/>
    </location>
</feature>
<evidence type="ECO:0000256" key="1">
    <source>
        <dbReference type="SAM" id="MobiDB-lite"/>
    </source>
</evidence>
<reference evidence="2 3" key="1">
    <citation type="submission" date="2023-09" db="EMBL/GenBank/DDBJ databases">
        <title>Xinfangfangia sedmenti sp. nov., isolated the sedment.</title>
        <authorList>
            <person name="Xu L."/>
        </authorList>
    </citation>
    <scope>NUCLEOTIDE SEQUENCE [LARGE SCALE GENOMIC DNA]</scope>
    <source>
        <strain evidence="2 3">LG-4</strain>
    </source>
</reference>
<evidence type="ECO:0000313" key="3">
    <source>
        <dbReference type="Proteomes" id="UP001247754"/>
    </source>
</evidence>
<name>A0ABU1F7A3_9RHOB</name>
<organism evidence="2 3">
    <name type="scientific">Ruixingdingia sedimenti</name>
    <dbReference type="NCBI Taxonomy" id="3073604"/>
    <lineage>
        <taxon>Bacteria</taxon>
        <taxon>Pseudomonadati</taxon>
        <taxon>Pseudomonadota</taxon>
        <taxon>Alphaproteobacteria</taxon>
        <taxon>Rhodobacterales</taxon>
        <taxon>Paracoccaceae</taxon>
        <taxon>Ruixingdingia</taxon>
    </lineage>
</organism>
<accession>A0ABU1F7A3</accession>
<proteinExistence type="predicted"/>
<protein>
    <submittedName>
        <fullName evidence="2">Uncharacterized protein</fullName>
    </submittedName>
</protein>
<evidence type="ECO:0000313" key="2">
    <source>
        <dbReference type="EMBL" id="MDR5652483.1"/>
    </source>
</evidence>